<keyword evidence="1" id="KW-0812">Transmembrane</keyword>
<evidence type="ECO:0000313" key="2">
    <source>
        <dbReference type="EMBL" id="GAA5172740.1"/>
    </source>
</evidence>
<proteinExistence type="predicted"/>
<keyword evidence="3" id="KW-1185">Reference proteome</keyword>
<evidence type="ECO:0000256" key="1">
    <source>
        <dbReference type="SAM" id="Phobius"/>
    </source>
</evidence>
<feature type="transmembrane region" description="Helical" evidence="1">
    <location>
        <begin position="42"/>
        <end position="63"/>
    </location>
</feature>
<sequence>MLSTLHLTILLAGIVTFLLRWLPVMQHSVPRRNLPGSVRQLLAAIGPAALAALLTISLFPMLFDSPFAPQDWNIYVALLTIILCKNFFGGIAIPTVLGTFFYGISTYFINGF</sequence>
<dbReference type="Proteomes" id="UP001500074">
    <property type="component" value="Unassembled WGS sequence"/>
</dbReference>
<evidence type="ECO:0000313" key="3">
    <source>
        <dbReference type="Proteomes" id="UP001500074"/>
    </source>
</evidence>
<feature type="transmembrane region" description="Helical" evidence="1">
    <location>
        <begin position="6"/>
        <end position="22"/>
    </location>
</feature>
<feature type="transmembrane region" description="Helical" evidence="1">
    <location>
        <begin position="75"/>
        <end position="104"/>
    </location>
</feature>
<keyword evidence="1" id="KW-0472">Membrane</keyword>
<gene>
    <name evidence="2" type="ORF">GCM10023342_09900</name>
</gene>
<dbReference type="Pfam" id="PF05437">
    <property type="entry name" value="AzlD"/>
    <property type="match status" value="1"/>
</dbReference>
<protein>
    <recommendedName>
        <fullName evidence="4">AzlD domain-containing protein</fullName>
    </recommendedName>
</protein>
<accession>A0ABP9R7I4</accession>
<keyword evidence="1" id="KW-1133">Transmembrane helix</keyword>
<organism evidence="2 3">
    <name type="scientific">Modicisalibacter zincidurans</name>
    <dbReference type="NCBI Taxonomy" id="1178777"/>
    <lineage>
        <taxon>Bacteria</taxon>
        <taxon>Pseudomonadati</taxon>
        <taxon>Pseudomonadota</taxon>
        <taxon>Gammaproteobacteria</taxon>
        <taxon>Oceanospirillales</taxon>
        <taxon>Halomonadaceae</taxon>
        <taxon>Modicisalibacter</taxon>
    </lineage>
</organism>
<reference evidence="3" key="1">
    <citation type="journal article" date="2019" name="Int. J. Syst. Evol. Microbiol.">
        <title>The Global Catalogue of Microorganisms (GCM) 10K type strain sequencing project: providing services to taxonomists for standard genome sequencing and annotation.</title>
        <authorList>
            <consortium name="The Broad Institute Genomics Platform"/>
            <consortium name="The Broad Institute Genome Sequencing Center for Infectious Disease"/>
            <person name="Wu L."/>
            <person name="Ma J."/>
        </authorList>
    </citation>
    <scope>NUCLEOTIDE SEQUENCE [LARGE SCALE GENOMIC DNA]</scope>
    <source>
        <strain evidence="3">JCM 18472</strain>
    </source>
</reference>
<dbReference type="EMBL" id="BAABKI010000011">
    <property type="protein sequence ID" value="GAA5172740.1"/>
    <property type="molecule type" value="Genomic_DNA"/>
</dbReference>
<evidence type="ECO:0008006" key="4">
    <source>
        <dbReference type="Google" id="ProtNLM"/>
    </source>
</evidence>
<comment type="caution">
    <text evidence="2">The sequence shown here is derived from an EMBL/GenBank/DDBJ whole genome shotgun (WGS) entry which is preliminary data.</text>
</comment>
<dbReference type="RefSeq" id="WP_031384291.1">
    <property type="nucleotide sequence ID" value="NZ_BAABKI010000011.1"/>
</dbReference>
<name>A0ABP9R7I4_9GAMM</name>
<dbReference type="InterPro" id="IPR008407">
    <property type="entry name" value="Brnchd-chn_aa_trnsp_AzlD"/>
</dbReference>